<reference evidence="7 8" key="1">
    <citation type="submission" date="2024-09" db="EMBL/GenBank/DDBJ databases">
        <authorList>
            <person name="Sun Q."/>
            <person name="Mori K."/>
        </authorList>
    </citation>
    <scope>NUCLEOTIDE SEQUENCE [LARGE SCALE GENOMIC DNA]</scope>
    <source>
        <strain evidence="7 8">JCM 3143</strain>
    </source>
</reference>
<keyword evidence="3 5" id="KW-1133">Transmembrane helix</keyword>
<keyword evidence="4 5" id="KW-0472">Membrane</keyword>
<evidence type="ECO:0000256" key="5">
    <source>
        <dbReference type="SAM" id="Phobius"/>
    </source>
</evidence>
<feature type="domain" description="Methylamine utilisation protein MauE" evidence="6">
    <location>
        <begin position="9"/>
        <end position="135"/>
    </location>
</feature>
<evidence type="ECO:0000256" key="2">
    <source>
        <dbReference type="ARBA" id="ARBA00022692"/>
    </source>
</evidence>
<feature type="transmembrane region" description="Helical" evidence="5">
    <location>
        <begin position="50"/>
        <end position="71"/>
    </location>
</feature>
<keyword evidence="8" id="KW-1185">Reference proteome</keyword>
<comment type="caution">
    <text evidence="7">The sequence shown here is derived from an EMBL/GenBank/DDBJ whole genome shotgun (WGS) entry which is preliminary data.</text>
</comment>
<name>A0ABV5RTH7_9ACTN</name>
<gene>
    <name evidence="7" type="ORF">ACFFSA_06450</name>
</gene>
<evidence type="ECO:0000256" key="1">
    <source>
        <dbReference type="ARBA" id="ARBA00004141"/>
    </source>
</evidence>
<organism evidence="7 8">
    <name type="scientific">Nonomuraea helvata</name>
    <dbReference type="NCBI Taxonomy" id="37484"/>
    <lineage>
        <taxon>Bacteria</taxon>
        <taxon>Bacillati</taxon>
        <taxon>Actinomycetota</taxon>
        <taxon>Actinomycetes</taxon>
        <taxon>Streptosporangiales</taxon>
        <taxon>Streptosporangiaceae</taxon>
        <taxon>Nonomuraea</taxon>
    </lineage>
</organism>
<dbReference type="RefSeq" id="WP_344987574.1">
    <property type="nucleotide sequence ID" value="NZ_BAAAXV010000001.1"/>
</dbReference>
<protein>
    <submittedName>
        <fullName evidence="7">MauE/DoxX family redox-associated membrane protein</fullName>
    </submittedName>
</protein>
<feature type="transmembrane region" description="Helical" evidence="5">
    <location>
        <begin position="145"/>
        <end position="168"/>
    </location>
</feature>
<evidence type="ECO:0000256" key="3">
    <source>
        <dbReference type="ARBA" id="ARBA00022989"/>
    </source>
</evidence>
<evidence type="ECO:0000313" key="8">
    <source>
        <dbReference type="Proteomes" id="UP001589532"/>
    </source>
</evidence>
<evidence type="ECO:0000256" key="4">
    <source>
        <dbReference type="ARBA" id="ARBA00023136"/>
    </source>
</evidence>
<proteinExistence type="predicted"/>
<evidence type="ECO:0000259" key="6">
    <source>
        <dbReference type="Pfam" id="PF07291"/>
    </source>
</evidence>
<feature type="transmembrane region" description="Helical" evidence="5">
    <location>
        <begin position="12"/>
        <end position="29"/>
    </location>
</feature>
<comment type="subcellular location">
    <subcellularLocation>
        <location evidence="1">Membrane</location>
        <topology evidence="1">Multi-pass membrane protein</topology>
    </subcellularLocation>
</comment>
<sequence>MLTPLPEHALLFFRLSLALVFALAFVAKVRDLPAFTKATAELSGLPARAARPAAVAVVAAEGSAATLMAVGGAALRWGLLLAAALLLLFSARLALALRRGRRVSCNCFGRSTQPISTLDLVRNAGLTACACAALLLEALTPRQGVLPADVLALVAAMAALFATVWLSLPDVSLILRPAWQPGNAKGSAS</sequence>
<evidence type="ECO:0000313" key="7">
    <source>
        <dbReference type="EMBL" id="MFB9622716.1"/>
    </source>
</evidence>
<dbReference type="InterPro" id="IPR009908">
    <property type="entry name" value="Methylamine_util_MauE"/>
</dbReference>
<keyword evidence="2 5" id="KW-0812">Transmembrane</keyword>
<dbReference type="EMBL" id="JBHMBW010000003">
    <property type="protein sequence ID" value="MFB9622716.1"/>
    <property type="molecule type" value="Genomic_DNA"/>
</dbReference>
<dbReference type="Pfam" id="PF07291">
    <property type="entry name" value="MauE"/>
    <property type="match status" value="1"/>
</dbReference>
<feature type="transmembrane region" description="Helical" evidence="5">
    <location>
        <begin position="77"/>
        <end position="95"/>
    </location>
</feature>
<dbReference type="Proteomes" id="UP001589532">
    <property type="component" value="Unassembled WGS sequence"/>
</dbReference>
<accession>A0ABV5RTH7</accession>